<dbReference type="InterPro" id="IPR026590">
    <property type="entry name" value="Ssirtuin_cat_dom"/>
</dbReference>
<feature type="domain" description="Deacetylase sirtuin-type" evidence="4">
    <location>
        <begin position="18"/>
        <end position="270"/>
    </location>
</feature>
<dbReference type="Gene3D" id="2.20.28.200">
    <property type="match status" value="1"/>
</dbReference>
<dbReference type="GO" id="GO:0017136">
    <property type="term" value="F:histone deacetylase activity, NAD-dependent"/>
    <property type="evidence" value="ECO:0007669"/>
    <property type="project" value="TreeGrafter"/>
</dbReference>
<feature type="binding site" evidence="3">
    <location>
        <position position="147"/>
    </location>
    <ligand>
        <name>Zn(2+)</name>
        <dbReference type="ChEBI" id="CHEBI:29105"/>
    </ligand>
</feature>
<dbReference type="SUPFAM" id="SSF52467">
    <property type="entry name" value="DHS-like NAD/FAD-binding domain"/>
    <property type="match status" value="1"/>
</dbReference>
<feature type="binding site" evidence="3">
    <location>
        <position position="144"/>
    </location>
    <ligand>
        <name>Zn(2+)</name>
        <dbReference type="ChEBI" id="CHEBI:29105"/>
    </ligand>
</feature>
<feature type="binding site" evidence="3">
    <location>
        <position position="175"/>
    </location>
    <ligand>
        <name>Zn(2+)</name>
        <dbReference type="ChEBI" id="CHEBI:29105"/>
    </ligand>
</feature>
<dbReference type="GO" id="GO:0070403">
    <property type="term" value="F:NAD+ binding"/>
    <property type="evidence" value="ECO:0007669"/>
    <property type="project" value="InterPro"/>
</dbReference>
<dbReference type="Proteomes" id="UP000663852">
    <property type="component" value="Unassembled WGS sequence"/>
</dbReference>
<dbReference type="PANTHER" id="PTHR11085">
    <property type="entry name" value="NAD-DEPENDENT PROTEIN DEACYLASE SIRTUIN-5, MITOCHONDRIAL-RELATED"/>
    <property type="match status" value="1"/>
</dbReference>
<keyword evidence="3" id="KW-0479">Metal-binding</keyword>
<evidence type="ECO:0000313" key="5">
    <source>
        <dbReference type="EMBL" id="CAF0761094.1"/>
    </source>
</evidence>
<dbReference type="InterPro" id="IPR003000">
    <property type="entry name" value="Sirtuin"/>
</dbReference>
<keyword evidence="1" id="KW-0808">Transferase</keyword>
<accession>A0A814AV32</accession>
<dbReference type="OrthoDB" id="2919105at2759"/>
<dbReference type="GO" id="GO:0046872">
    <property type="term" value="F:metal ion binding"/>
    <property type="evidence" value="ECO:0007669"/>
    <property type="project" value="UniProtKB-KW"/>
</dbReference>
<keyword evidence="3" id="KW-0862">Zinc</keyword>
<comment type="caution">
    <text evidence="6">The sequence shown here is derived from an EMBL/GenBank/DDBJ whole genome shotgun (WGS) entry which is preliminary data.</text>
</comment>
<protein>
    <recommendedName>
        <fullName evidence="4">Deacetylase sirtuin-type domain-containing protein</fullName>
    </recommendedName>
</protein>
<evidence type="ECO:0000256" key="2">
    <source>
        <dbReference type="ARBA" id="ARBA00023027"/>
    </source>
</evidence>
<dbReference type="Proteomes" id="UP000663828">
    <property type="component" value="Unassembled WGS sequence"/>
</dbReference>
<reference evidence="6" key="1">
    <citation type="submission" date="2021-02" db="EMBL/GenBank/DDBJ databases">
        <authorList>
            <person name="Nowell W R."/>
        </authorList>
    </citation>
    <scope>NUCLEOTIDE SEQUENCE</scope>
</reference>
<dbReference type="PANTHER" id="PTHR11085:SF10">
    <property type="entry name" value="NAD-DEPENDENT PROTEIN DEACYLASE SIRTUIN-5, MITOCHONDRIAL-RELATED"/>
    <property type="match status" value="1"/>
</dbReference>
<evidence type="ECO:0000259" key="4">
    <source>
        <dbReference type="PROSITE" id="PS50305"/>
    </source>
</evidence>
<organism evidence="6 8">
    <name type="scientific">Adineta ricciae</name>
    <name type="common">Rotifer</name>
    <dbReference type="NCBI Taxonomy" id="249248"/>
    <lineage>
        <taxon>Eukaryota</taxon>
        <taxon>Metazoa</taxon>
        <taxon>Spiralia</taxon>
        <taxon>Gnathifera</taxon>
        <taxon>Rotifera</taxon>
        <taxon>Eurotatoria</taxon>
        <taxon>Bdelloidea</taxon>
        <taxon>Adinetida</taxon>
        <taxon>Adinetidae</taxon>
        <taxon>Adineta</taxon>
    </lineage>
</organism>
<dbReference type="Pfam" id="PF02146">
    <property type="entry name" value="SIR2"/>
    <property type="match status" value="1"/>
</dbReference>
<feature type="binding site" evidence="3">
    <location>
        <position position="170"/>
    </location>
    <ligand>
        <name>Zn(2+)</name>
        <dbReference type="ChEBI" id="CHEBI:29105"/>
    </ligand>
</feature>
<proteinExistence type="predicted"/>
<evidence type="ECO:0000313" key="8">
    <source>
        <dbReference type="Proteomes" id="UP000663852"/>
    </source>
</evidence>
<evidence type="ECO:0000313" key="7">
    <source>
        <dbReference type="Proteomes" id="UP000663828"/>
    </source>
</evidence>
<dbReference type="EMBL" id="CAJNOJ010000037">
    <property type="protein sequence ID" value="CAF0918848.1"/>
    <property type="molecule type" value="Genomic_DNA"/>
</dbReference>
<dbReference type="AlphaFoldDB" id="A0A814AV32"/>
<sequence length="397" mass="45216">MAHGLADSEMKKEYFDDQQTLDDKLDKLAQWIKDSKHFIVFTGAGVSTSTGIPDFRSAMDTVLPTGPGAWELRDNQASRSKKAVVVRDMHKAIPSPTHMALVELQRRGILKCLVSQNCDGLHLRSGMNPKYLAELHGNMNLEICSKCDAKYLRDYDAAAGRLDHLTGRRCDKPDCRGYLKDSIINFGENLPEEEITKAFTHAEKADLCLVLGSSLTVTPAADVPRRVGKRSQKLVIGNLQRTPLYSLATVNIHAFSDTIMQGLMERLEIPIPQWIVRRRVRVTRETSSDGHNYEVLIEGRDPDKPNIPFSLFKAVEIKSDGKEMKQTIREPFLFELSKDKTQPVSIQLHFFGHYNELPFDLKYEDAKHIPHEDEFYLFYNPMIGQWKKTKNPEDFPL</sequence>
<name>A0A814AV32_ADIRI</name>
<dbReference type="GO" id="GO:0005634">
    <property type="term" value="C:nucleus"/>
    <property type="evidence" value="ECO:0007669"/>
    <property type="project" value="TreeGrafter"/>
</dbReference>
<dbReference type="Gene3D" id="3.40.50.1220">
    <property type="entry name" value="TPP-binding domain"/>
    <property type="match status" value="1"/>
</dbReference>
<dbReference type="InterPro" id="IPR050134">
    <property type="entry name" value="NAD-dep_sirtuin_deacylases"/>
</dbReference>
<dbReference type="InterPro" id="IPR029035">
    <property type="entry name" value="DHS-like_NAD/FAD-binding_dom"/>
</dbReference>
<evidence type="ECO:0000256" key="3">
    <source>
        <dbReference type="PROSITE-ProRule" id="PRU00236"/>
    </source>
</evidence>
<dbReference type="EMBL" id="CAJNOR010000027">
    <property type="protein sequence ID" value="CAF0761094.1"/>
    <property type="molecule type" value="Genomic_DNA"/>
</dbReference>
<feature type="active site" description="Proton acceptor" evidence="3">
    <location>
        <position position="136"/>
    </location>
</feature>
<evidence type="ECO:0000313" key="6">
    <source>
        <dbReference type="EMBL" id="CAF0918848.1"/>
    </source>
</evidence>
<gene>
    <name evidence="6" type="ORF">EDS130_LOCUS10660</name>
    <name evidence="5" type="ORF">XAT740_LOCUS938</name>
</gene>
<keyword evidence="2" id="KW-0520">NAD</keyword>
<dbReference type="PROSITE" id="PS50305">
    <property type="entry name" value="SIRTUIN"/>
    <property type="match status" value="1"/>
</dbReference>
<keyword evidence="7" id="KW-1185">Reference proteome</keyword>
<evidence type="ECO:0000256" key="1">
    <source>
        <dbReference type="ARBA" id="ARBA00022679"/>
    </source>
</evidence>